<evidence type="ECO:0000313" key="1">
    <source>
        <dbReference type="EMBL" id="OJF15793.1"/>
    </source>
</evidence>
<dbReference type="AlphaFoldDB" id="A0A1K0FSP5"/>
<dbReference type="Proteomes" id="UP000182486">
    <property type="component" value="Unassembled WGS sequence"/>
</dbReference>
<protein>
    <submittedName>
        <fullName evidence="1">Uncharacterized protein</fullName>
    </submittedName>
</protein>
<keyword evidence="2" id="KW-1185">Reference proteome</keyword>
<proteinExistence type="predicted"/>
<gene>
    <name evidence="1" type="ORF">BG844_02455</name>
</gene>
<evidence type="ECO:0000313" key="2">
    <source>
        <dbReference type="Proteomes" id="UP000182486"/>
    </source>
</evidence>
<dbReference type="EMBL" id="MEIA01000011">
    <property type="protein sequence ID" value="OJF15793.1"/>
    <property type="molecule type" value="Genomic_DNA"/>
</dbReference>
<comment type="caution">
    <text evidence="1">The sequence shown here is derived from an EMBL/GenBank/DDBJ whole genome shotgun (WGS) entry which is preliminary data.</text>
</comment>
<reference evidence="1 2" key="1">
    <citation type="submission" date="2016-09" db="EMBL/GenBank/DDBJ databases">
        <title>Couchioplanes caeruleus draft genome sequence.</title>
        <authorList>
            <person name="Sheehan J."/>
            <person name="Caffrey P."/>
        </authorList>
    </citation>
    <scope>NUCLEOTIDE SEQUENCE [LARGE SCALE GENOMIC DNA]</scope>
    <source>
        <strain evidence="1 2">DSM 43634</strain>
    </source>
</reference>
<name>A0A1K0FSP5_9ACTN</name>
<organism evidence="1 2">
    <name type="scientific">Couchioplanes caeruleus subsp. caeruleus</name>
    <dbReference type="NCBI Taxonomy" id="56427"/>
    <lineage>
        <taxon>Bacteria</taxon>
        <taxon>Bacillati</taxon>
        <taxon>Actinomycetota</taxon>
        <taxon>Actinomycetes</taxon>
        <taxon>Micromonosporales</taxon>
        <taxon>Micromonosporaceae</taxon>
        <taxon>Couchioplanes</taxon>
    </lineage>
</organism>
<accession>A0A1K0FSP5</accession>
<sequence length="72" mass="7816">MSLRWGAWPTTRQDLDLVVMASNRRPTGPGDSAIVAQSTNPQADAAEALPPTEQVTLLSAFQRRRLQHGFAG</sequence>
<dbReference type="RefSeq" id="WP_071803069.1">
    <property type="nucleotide sequence ID" value="NZ_MEIA01000011.1"/>
</dbReference>